<evidence type="ECO:0000313" key="7">
    <source>
        <dbReference type="Proteomes" id="UP001290101"/>
    </source>
</evidence>
<dbReference type="Gene3D" id="3.60.15.10">
    <property type="entry name" value="Ribonuclease Z/Hydroxyacylglutathione hydrolase-like"/>
    <property type="match status" value="1"/>
</dbReference>
<sequence length="269" mass="28598">MPLSRTLGSITVTALTDGEGPFFQPRAEAFPDATEAQWREADRRDPGSVTADGEWWLQFRSFAVRDDDGPVTLVDAGIGPADSPAASWAPVPGRLPAELAAAGVDPADVRTVVLTHLHSDHIGWAVTGTPGRPYFPNAEYLVQRTELDALESFHPELPARLVGPLRAAGRLRVVDGDTPLTPAVRVLSTPGHTPGHQSVLVDSGDERLLLTGDLLVHAVQLVDPTLAYAHEEDPAAARTSRTALLHTLTATPGLTLLATPHLGTPFTPL</sequence>
<gene>
    <name evidence="6" type="ORF">U2F25_11620</name>
</gene>
<name>A0ABU5JBY2_9ACTN</name>
<organism evidence="6 7">
    <name type="scientific">Micromonospora sicca</name>
    <dbReference type="NCBI Taxonomy" id="2202420"/>
    <lineage>
        <taxon>Bacteria</taxon>
        <taxon>Bacillati</taxon>
        <taxon>Actinomycetota</taxon>
        <taxon>Actinomycetes</taxon>
        <taxon>Micromonosporales</taxon>
        <taxon>Micromonosporaceae</taxon>
        <taxon>Micromonospora</taxon>
    </lineage>
</organism>
<proteinExistence type="inferred from homology"/>
<feature type="domain" description="Metallo-beta-lactamase" evidence="5">
    <location>
        <begin position="58"/>
        <end position="261"/>
    </location>
</feature>
<evidence type="ECO:0000313" key="6">
    <source>
        <dbReference type="EMBL" id="MDZ5490107.1"/>
    </source>
</evidence>
<dbReference type="EMBL" id="JAXOTQ010000012">
    <property type="protein sequence ID" value="MDZ5490107.1"/>
    <property type="molecule type" value="Genomic_DNA"/>
</dbReference>
<dbReference type="Pfam" id="PF00753">
    <property type="entry name" value="Lactamase_B"/>
    <property type="match status" value="1"/>
</dbReference>
<evidence type="ECO:0000256" key="4">
    <source>
        <dbReference type="ARBA" id="ARBA00022833"/>
    </source>
</evidence>
<keyword evidence="4" id="KW-0862">Zinc</keyword>
<keyword evidence="2" id="KW-0479">Metal-binding</keyword>
<keyword evidence="7" id="KW-1185">Reference proteome</keyword>
<dbReference type="PANTHER" id="PTHR42978">
    <property type="entry name" value="QUORUM-QUENCHING LACTONASE YTNP-RELATED-RELATED"/>
    <property type="match status" value="1"/>
</dbReference>
<dbReference type="PANTHER" id="PTHR42978:SF6">
    <property type="entry name" value="QUORUM-QUENCHING LACTONASE YTNP-RELATED"/>
    <property type="match status" value="1"/>
</dbReference>
<protein>
    <submittedName>
        <fullName evidence="6">MBL fold metallo-hydrolase</fullName>
    </submittedName>
</protein>
<evidence type="ECO:0000256" key="2">
    <source>
        <dbReference type="ARBA" id="ARBA00022723"/>
    </source>
</evidence>
<dbReference type="SUPFAM" id="SSF56281">
    <property type="entry name" value="Metallo-hydrolase/oxidoreductase"/>
    <property type="match status" value="1"/>
</dbReference>
<comment type="similarity">
    <text evidence="1">Belongs to the metallo-beta-lactamase superfamily.</text>
</comment>
<dbReference type="InterPro" id="IPR001279">
    <property type="entry name" value="Metallo-B-lactamas"/>
</dbReference>
<accession>A0ABU5JBY2</accession>
<dbReference type="InterPro" id="IPR036866">
    <property type="entry name" value="RibonucZ/Hydroxyglut_hydro"/>
</dbReference>
<keyword evidence="3" id="KW-0378">Hydrolase</keyword>
<dbReference type="SMART" id="SM00849">
    <property type="entry name" value="Lactamase_B"/>
    <property type="match status" value="1"/>
</dbReference>
<evidence type="ECO:0000259" key="5">
    <source>
        <dbReference type="SMART" id="SM00849"/>
    </source>
</evidence>
<dbReference type="InterPro" id="IPR051013">
    <property type="entry name" value="MBL_superfamily_lactonases"/>
</dbReference>
<dbReference type="Proteomes" id="UP001290101">
    <property type="component" value="Unassembled WGS sequence"/>
</dbReference>
<evidence type="ECO:0000256" key="1">
    <source>
        <dbReference type="ARBA" id="ARBA00007749"/>
    </source>
</evidence>
<comment type="caution">
    <text evidence="6">The sequence shown here is derived from an EMBL/GenBank/DDBJ whole genome shotgun (WGS) entry which is preliminary data.</text>
</comment>
<dbReference type="CDD" id="cd16277">
    <property type="entry name" value="metallo-hydrolase-like_MBL-fold"/>
    <property type="match status" value="1"/>
</dbReference>
<evidence type="ECO:0000256" key="3">
    <source>
        <dbReference type="ARBA" id="ARBA00022801"/>
    </source>
</evidence>
<dbReference type="RefSeq" id="WP_322440338.1">
    <property type="nucleotide sequence ID" value="NZ_JAXOTQ010000012.1"/>
</dbReference>
<reference evidence="6 7" key="1">
    <citation type="submission" date="2023-12" db="EMBL/GenBank/DDBJ databases">
        <title>Micromonospora sp. nov., isolated from Atacama Desert.</title>
        <authorList>
            <person name="Carro L."/>
            <person name="Golinska P."/>
            <person name="Klenk H.-P."/>
            <person name="Goodfellow M."/>
        </authorList>
    </citation>
    <scope>NUCLEOTIDE SEQUENCE [LARGE SCALE GENOMIC DNA]</scope>
    <source>
        <strain evidence="6 7">4G53</strain>
    </source>
</reference>